<feature type="compositionally biased region" description="Polar residues" evidence="8">
    <location>
        <begin position="88"/>
        <end position="109"/>
    </location>
</feature>
<comment type="similarity">
    <text evidence="1 7">Belongs to the endoribonuclease YbeY family.</text>
</comment>
<evidence type="ECO:0000256" key="7">
    <source>
        <dbReference type="HAMAP-Rule" id="MF_00009"/>
    </source>
</evidence>
<keyword evidence="5 7" id="KW-0378">Hydrolase</keyword>
<reference evidence="9 10" key="1">
    <citation type="submission" date="2009-07" db="EMBL/GenBank/DDBJ databases">
        <authorList>
            <person name="Madupu R."/>
            <person name="Sebastian Y."/>
            <person name="Durkin A.S."/>
            <person name="Torralba M."/>
            <person name="Methe B."/>
            <person name="Sutton G.G."/>
            <person name="Strausberg R.L."/>
            <person name="Nelson K.E."/>
        </authorList>
    </citation>
    <scope>NUCLEOTIDE SEQUENCE [LARGE SCALE GENOMIC DNA]</scope>
    <source>
        <strain evidence="9 10">RM3268</strain>
    </source>
</reference>
<dbReference type="NCBIfam" id="TIGR00043">
    <property type="entry name" value="rRNA maturation RNase YbeY"/>
    <property type="match status" value="1"/>
</dbReference>
<keyword evidence="6 7" id="KW-0862">Zinc</keyword>
<dbReference type="Gene3D" id="3.40.390.30">
    <property type="entry name" value="Metalloproteases ('zincins'), catalytic domain"/>
    <property type="match status" value="1"/>
</dbReference>
<dbReference type="InterPro" id="IPR023091">
    <property type="entry name" value="MetalPrtase_cat_dom_sf_prd"/>
</dbReference>
<protein>
    <recommendedName>
        <fullName evidence="7">Endoribonuclease YbeY</fullName>
        <ecNumber evidence="7">3.1.-.-</ecNumber>
    </recommendedName>
</protein>
<accession>C8PJQ0</accession>
<comment type="subcellular location">
    <subcellularLocation>
        <location evidence="7">Cytoplasm</location>
    </subcellularLocation>
</comment>
<dbReference type="eggNOG" id="COG0319">
    <property type="taxonomic scope" value="Bacteria"/>
</dbReference>
<organism evidence="9 10">
    <name type="scientific">Campylobacter gracilis RM3268</name>
    <dbReference type="NCBI Taxonomy" id="553220"/>
    <lineage>
        <taxon>Bacteria</taxon>
        <taxon>Pseudomonadati</taxon>
        <taxon>Campylobacterota</taxon>
        <taxon>Epsilonproteobacteria</taxon>
        <taxon>Campylobacterales</taxon>
        <taxon>Campylobacteraceae</taxon>
        <taxon>Campylobacter</taxon>
    </lineage>
</organism>
<dbReference type="GO" id="GO:0004521">
    <property type="term" value="F:RNA endonuclease activity"/>
    <property type="evidence" value="ECO:0007669"/>
    <property type="project" value="UniProtKB-UniRule"/>
</dbReference>
<dbReference type="AlphaFoldDB" id="C8PJQ0"/>
<evidence type="ECO:0000256" key="4">
    <source>
        <dbReference type="ARBA" id="ARBA00022759"/>
    </source>
</evidence>
<evidence type="ECO:0000313" key="10">
    <source>
        <dbReference type="Proteomes" id="UP000005709"/>
    </source>
</evidence>
<dbReference type="Proteomes" id="UP000005709">
    <property type="component" value="Unassembled WGS sequence"/>
</dbReference>
<dbReference type="EC" id="3.1.-.-" evidence="7"/>
<dbReference type="PANTHER" id="PTHR46986">
    <property type="entry name" value="ENDORIBONUCLEASE YBEY, CHLOROPLASTIC"/>
    <property type="match status" value="1"/>
</dbReference>
<dbReference type="RefSeq" id="WP_005872165.1">
    <property type="nucleotide sequence ID" value="NZ_ACYG01000027.1"/>
</dbReference>
<sequence length="209" mass="22521">MILCEQPYPEILDAIAAELGGESVELIFVRGEEMRQLNAQTRGIDKATDVLSFPLDPAAFAGFGEDLSEESSAHENSGDKILNAANSASENTGAANSASKNSNTMNSENSEGESPNDENLKNENFDGGNFAPALLGSVVINLDLVELKAAQLGHGRDDETALLFTHGLLHVLGYDHESDDGQMRAKECEIIEKFRLPKSLIVRTEGNEE</sequence>
<evidence type="ECO:0000313" key="9">
    <source>
        <dbReference type="EMBL" id="EEV17155.1"/>
    </source>
</evidence>
<keyword evidence="4 7" id="KW-0255">Endonuclease</keyword>
<keyword evidence="7" id="KW-0690">Ribosome biogenesis</keyword>
<feature type="binding site" evidence="7">
    <location>
        <position position="170"/>
    </location>
    <ligand>
        <name>Zn(2+)</name>
        <dbReference type="ChEBI" id="CHEBI:29105"/>
        <note>catalytic</note>
    </ligand>
</feature>
<comment type="function">
    <text evidence="7">Single strand-specific metallo-endoribonuclease involved in late-stage 70S ribosome quality control and in maturation of the 3' terminus of the 16S rRNA.</text>
</comment>
<dbReference type="InterPro" id="IPR002036">
    <property type="entry name" value="YbeY"/>
</dbReference>
<dbReference type="PANTHER" id="PTHR46986:SF1">
    <property type="entry name" value="ENDORIBONUCLEASE YBEY, CHLOROPLASTIC"/>
    <property type="match status" value="1"/>
</dbReference>
<evidence type="ECO:0000256" key="6">
    <source>
        <dbReference type="ARBA" id="ARBA00022833"/>
    </source>
</evidence>
<gene>
    <name evidence="7 9" type="primary">ybeY</name>
    <name evidence="9" type="ORF">CAMGR0001_1450</name>
</gene>
<dbReference type="GO" id="GO:0006364">
    <property type="term" value="P:rRNA processing"/>
    <property type="evidence" value="ECO:0007669"/>
    <property type="project" value="UniProtKB-UniRule"/>
</dbReference>
<name>C8PJQ0_9BACT</name>
<dbReference type="Pfam" id="PF02130">
    <property type="entry name" value="YbeY"/>
    <property type="match status" value="1"/>
</dbReference>
<keyword evidence="7" id="KW-0698">rRNA processing</keyword>
<dbReference type="GO" id="GO:0005737">
    <property type="term" value="C:cytoplasm"/>
    <property type="evidence" value="ECO:0007669"/>
    <property type="project" value="UniProtKB-SubCell"/>
</dbReference>
<dbReference type="GO" id="GO:0004222">
    <property type="term" value="F:metalloendopeptidase activity"/>
    <property type="evidence" value="ECO:0007669"/>
    <property type="project" value="InterPro"/>
</dbReference>
<feature type="region of interest" description="Disordered" evidence="8">
    <location>
        <begin position="88"/>
        <end position="125"/>
    </location>
</feature>
<evidence type="ECO:0000256" key="8">
    <source>
        <dbReference type="SAM" id="MobiDB-lite"/>
    </source>
</evidence>
<feature type="binding site" evidence="7">
    <location>
        <position position="176"/>
    </location>
    <ligand>
        <name>Zn(2+)</name>
        <dbReference type="ChEBI" id="CHEBI:29105"/>
        <note>catalytic</note>
    </ligand>
</feature>
<feature type="binding site" evidence="7">
    <location>
        <position position="166"/>
    </location>
    <ligand>
        <name>Zn(2+)</name>
        <dbReference type="ChEBI" id="CHEBI:29105"/>
        <note>catalytic</note>
    </ligand>
</feature>
<dbReference type="STRING" id="824.CGRAC_0777"/>
<keyword evidence="10" id="KW-1185">Reference proteome</keyword>
<evidence type="ECO:0000256" key="2">
    <source>
        <dbReference type="ARBA" id="ARBA00022722"/>
    </source>
</evidence>
<keyword evidence="2 7" id="KW-0540">Nuclease</keyword>
<keyword evidence="3 7" id="KW-0479">Metal-binding</keyword>
<comment type="cofactor">
    <cofactor evidence="7">
        <name>Zn(2+)</name>
        <dbReference type="ChEBI" id="CHEBI:29105"/>
    </cofactor>
    <text evidence="7">Binds 1 zinc ion.</text>
</comment>
<dbReference type="GO" id="GO:0008270">
    <property type="term" value="F:zinc ion binding"/>
    <property type="evidence" value="ECO:0007669"/>
    <property type="project" value="UniProtKB-UniRule"/>
</dbReference>
<proteinExistence type="inferred from homology"/>
<evidence type="ECO:0000256" key="1">
    <source>
        <dbReference type="ARBA" id="ARBA00010875"/>
    </source>
</evidence>
<evidence type="ECO:0000256" key="3">
    <source>
        <dbReference type="ARBA" id="ARBA00022723"/>
    </source>
</evidence>
<dbReference type="EMBL" id="ACYG01000027">
    <property type="protein sequence ID" value="EEV17155.1"/>
    <property type="molecule type" value="Genomic_DNA"/>
</dbReference>
<keyword evidence="7" id="KW-0963">Cytoplasm</keyword>
<dbReference type="OrthoDB" id="9807740at2"/>
<dbReference type="HAMAP" id="MF_00009">
    <property type="entry name" value="Endoribonucl_YbeY"/>
    <property type="match status" value="1"/>
</dbReference>
<evidence type="ECO:0000256" key="5">
    <source>
        <dbReference type="ARBA" id="ARBA00022801"/>
    </source>
</evidence>
<comment type="caution">
    <text evidence="9">The sequence shown here is derived from an EMBL/GenBank/DDBJ whole genome shotgun (WGS) entry which is preliminary data.</text>
</comment>
<dbReference type="SUPFAM" id="SSF55486">
    <property type="entry name" value="Metalloproteases ('zincins'), catalytic domain"/>
    <property type="match status" value="1"/>
</dbReference>